<reference evidence="6 7" key="1">
    <citation type="journal article" date="2018" name="BMC Genomics">
        <title>Genomic comparison of Trypanosoma conorhini and Trypanosoma rangeli to Trypanosoma cruzi strains of high and low virulence.</title>
        <authorList>
            <person name="Bradwell K.R."/>
            <person name="Koparde V.N."/>
            <person name="Matveyev A.V."/>
            <person name="Serrano M.G."/>
            <person name="Alves J.M."/>
            <person name="Parikh H."/>
            <person name="Huang B."/>
            <person name="Lee V."/>
            <person name="Espinosa-Alvarez O."/>
            <person name="Ortiz P.A."/>
            <person name="Costa-Martins A.G."/>
            <person name="Teixeira M.M."/>
            <person name="Buck G.A."/>
        </authorList>
    </citation>
    <scope>NUCLEOTIDE SEQUENCE [LARGE SCALE GENOMIC DNA]</scope>
    <source>
        <strain evidence="6 7">025E</strain>
    </source>
</reference>
<dbReference type="GO" id="GO:0000175">
    <property type="term" value="F:3'-5'-RNA exonuclease activity"/>
    <property type="evidence" value="ECO:0007669"/>
    <property type="project" value="InterPro"/>
</dbReference>
<evidence type="ECO:0000259" key="5">
    <source>
        <dbReference type="SMART" id="SM00479"/>
    </source>
</evidence>
<proteinExistence type="predicted"/>
<dbReference type="GO" id="GO:0003676">
    <property type="term" value="F:nucleic acid binding"/>
    <property type="evidence" value="ECO:0007669"/>
    <property type="project" value="InterPro"/>
</dbReference>
<protein>
    <submittedName>
        <fullName evidence="6">Phosphotransferase</fullName>
        <ecNumber evidence="6">2.7.-.-</ecNumber>
    </submittedName>
</protein>
<dbReference type="SUPFAM" id="SSF53098">
    <property type="entry name" value="Ribonuclease H-like"/>
    <property type="match status" value="1"/>
</dbReference>
<keyword evidence="2" id="KW-0378">Hydrolase</keyword>
<dbReference type="OrthoDB" id="448399at2759"/>
<dbReference type="Pfam" id="PF00929">
    <property type="entry name" value="RNase_T"/>
    <property type="match status" value="1"/>
</dbReference>
<feature type="compositionally biased region" description="Basic residues" evidence="4">
    <location>
        <begin position="360"/>
        <end position="369"/>
    </location>
</feature>
<dbReference type="Proteomes" id="UP000284403">
    <property type="component" value="Unassembled WGS sequence"/>
</dbReference>
<dbReference type="InterPro" id="IPR036397">
    <property type="entry name" value="RNaseH_sf"/>
</dbReference>
<dbReference type="EMBL" id="MKKU01000384">
    <property type="protein sequence ID" value="RNF13958.1"/>
    <property type="molecule type" value="Genomic_DNA"/>
</dbReference>
<dbReference type="RefSeq" id="XP_029226987.1">
    <property type="nucleotide sequence ID" value="XM_029372878.1"/>
</dbReference>
<feature type="domain" description="Exonuclease" evidence="5">
    <location>
        <begin position="50"/>
        <end position="244"/>
    </location>
</feature>
<evidence type="ECO:0000256" key="4">
    <source>
        <dbReference type="SAM" id="MobiDB-lite"/>
    </source>
</evidence>
<dbReference type="GO" id="GO:0016740">
    <property type="term" value="F:transferase activity"/>
    <property type="evidence" value="ECO:0007669"/>
    <property type="project" value="UniProtKB-KW"/>
</dbReference>
<dbReference type="PANTHER" id="PTHR23044:SF61">
    <property type="entry name" value="3'-5' EXORIBONUCLEASE 1-RELATED"/>
    <property type="match status" value="1"/>
</dbReference>
<dbReference type="PANTHER" id="PTHR23044">
    <property type="entry name" value="3'-5' EXONUCLEASE ERI1-RELATED"/>
    <property type="match status" value="1"/>
</dbReference>
<evidence type="ECO:0000313" key="6">
    <source>
        <dbReference type="EMBL" id="RNF13958.1"/>
    </source>
</evidence>
<dbReference type="InterPro" id="IPR013520">
    <property type="entry name" value="Ribonucl_H"/>
</dbReference>
<accession>A0A422P8C8</accession>
<organism evidence="6 7">
    <name type="scientific">Trypanosoma conorhini</name>
    <dbReference type="NCBI Taxonomy" id="83891"/>
    <lineage>
        <taxon>Eukaryota</taxon>
        <taxon>Discoba</taxon>
        <taxon>Euglenozoa</taxon>
        <taxon>Kinetoplastea</taxon>
        <taxon>Metakinetoplastina</taxon>
        <taxon>Trypanosomatida</taxon>
        <taxon>Trypanosomatidae</taxon>
        <taxon>Trypanosoma</taxon>
    </lineage>
</organism>
<evidence type="ECO:0000256" key="2">
    <source>
        <dbReference type="ARBA" id="ARBA00022801"/>
    </source>
</evidence>
<dbReference type="Gene3D" id="3.30.420.10">
    <property type="entry name" value="Ribonuclease H-like superfamily/Ribonuclease H"/>
    <property type="match status" value="1"/>
</dbReference>
<dbReference type="EC" id="2.7.-.-" evidence="6"/>
<dbReference type="InterPro" id="IPR012337">
    <property type="entry name" value="RNaseH-like_sf"/>
</dbReference>
<gene>
    <name evidence="6" type="ORF">Tco025E_05989</name>
</gene>
<dbReference type="InterPro" id="IPR047201">
    <property type="entry name" value="ERI-1_3'hExo-like"/>
</dbReference>
<evidence type="ECO:0000256" key="3">
    <source>
        <dbReference type="ARBA" id="ARBA00022839"/>
    </source>
</evidence>
<keyword evidence="1" id="KW-0540">Nuclease</keyword>
<feature type="region of interest" description="Disordered" evidence="4">
    <location>
        <begin position="1"/>
        <end position="42"/>
    </location>
</feature>
<keyword evidence="3" id="KW-0269">Exonuclease</keyword>
<name>A0A422P8C8_9TRYP</name>
<comment type="caution">
    <text evidence="6">The sequence shown here is derived from an EMBL/GenBank/DDBJ whole genome shotgun (WGS) entry which is preliminary data.</text>
</comment>
<keyword evidence="6" id="KW-0808">Transferase</keyword>
<dbReference type="SMART" id="SM00479">
    <property type="entry name" value="EXOIII"/>
    <property type="match status" value="1"/>
</dbReference>
<dbReference type="CDD" id="cd06133">
    <property type="entry name" value="ERI-1_3'hExo_like"/>
    <property type="match status" value="1"/>
</dbReference>
<evidence type="ECO:0000256" key="1">
    <source>
        <dbReference type="ARBA" id="ARBA00022722"/>
    </source>
</evidence>
<dbReference type="GeneID" id="40319600"/>
<evidence type="ECO:0000313" key="7">
    <source>
        <dbReference type="Proteomes" id="UP000284403"/>
    </source>
</evidence>
<sequence>MPRRVSAGTAASGLMQRPPREAGRGRQMQPPPEKLQERQVGGLPPPRFDAYVVLDFEATCERGRRLLEPEIIEFPMVLIDAHSHRVQAEFQRHVRPLVNSALSEFCTELTGITQSVVDRAETFPCVWDAALEFLRGGGCGEAPPLRSYLFVTCGDWDLKTMLPSQLLTAAKTGAALVAPPSFRRWCNLKEFMRGTGLTTARGIRDMPDMLAAVGLPLLGRHHSGIDDCRNIASVLRELLGRGYVIAATTDRSGLPRWVSSLPDARGPADSCLHEEVVPPTSVCGGVCATNLHAGQKRGLRTTQEAVDAAGRPNVSILSEEDPLPSLLKGNVVLDKAKKVAYSKALTRNSPSRGRQYAHPGLKRGVRARGGHTPLQAFLQRPRGLAAHSPGGAHER</sequence>
<feature type="region of interest" description="Disordered" evidence="4">
    <location>
        <begin position="347"/>
        <end position="395"/>
    </location>
</feature>
<dbReference type="InterPro" id="IPR051274">
    <property type="entry name" value="3-5_Exoribonuclease"/>
</dbReference>
<dbReference type="AlphaFoldDB" id="A0A422P8C8"/>
<keyword evidence="7" id="KW-1185">Reference proteome</keyword>